<dbReference type="PaxDb" id="3708-A0A078I9A9"/>
<gene>
    <name evidence="2" type="primary">BnaC07g42020D</name>
    <name evidence="1" type="ORF">DARMORV10_C07P57130.1</name>
    <name evidence="2" type="ORF">GSBRNA2T00086002001</name>
</gene>
<dbReference type="EMBL" id="HG994371">
    <property type="protein sequence ID" value="CAF2029939.1"/>
    <property type="molecule type" value="Genomic_DNA"/>
</dbReference>
<evidence type="ECO:0000313" key="2">
    <source>
        <dbReference type="EMBL" id="CDY46697.1"/>
    </source>
</evidence>
<evidence type="ECO:0000313" key="1">
    <source>
        <dbReference type="EMBL" id="CAF2029939.1"/>
    </source>
</evidence>
<evidence type="ECO:0000313" key="3">
    <source>
        <dbReference type="Proteomes" id="UP000028999"/>
    </source>
</evidence>
<sequence length="87" mass="9623">MSSKVENSVTEDLYWDGGFQQCASRCSRSFSSTLEEGKIHQIFDLCRGKGREQCIASKVWSRILSQSWGLGPQNTSVDVCKVSGDVS</sequence>
<reference evidence="2" key="2">
    <citation type="submission" date="2014-06" db="EMBL/GenBank/DDBJ databases">
        <authorList>
            <person name="Genoscope - CEA"/>
        </authorList>
    </citation>
    <scope>NUCLEOTIDE SEQUENCE</scope>
</reference>
<keyword evidence="3" id="KW-1185">Reference proteome</keyword>
<name>A0A078I9A9_BRANA</name>
<dbReference type="Proteomes" id="UP000028999">
    <property type="component" value="Unassembled WGS sequence"/>
</dbReference>
<accession>A0A078I9A9</accession>
<reference evidence="2 3" key="1">
    <citation type="journal article" date="2014" name="Science">
        <title>Plant genetics. Early allopolyploid evolution in the post-Neolithic Brassica napus oilseed genome.</title>
        <authorList>
            <person name="Chalhoub B."/>
            <person name="Denoeud F."/>
            <person name="Liu S."/>
            <person name="Parkin I.A."/>
            <person name="Tang H."/>
            <person name="Wang X."/>
            <person name="Chiquet J."/>
            <person name="Belcram H."/>
            <person name="Tong C."/>
            <person name="Samans B."/>
            <person name="Correa M."/>
            <person name="Da Silva C."/>
            <person name="Just J."/>
            <person name="Falentin C."/>
            <person name="Koh C.S."/>
            <person name="Le Clainche I."/>
            <person name="Bernard M."/>
            <person name="Bento P."/>
            <person name="Noel B."/>
            <person name="Labadie K."/>
            <person name="Alberti A."/>
            <person name="Charles M."/>
            <person name="Arnaud D."/>
            <person name="Guo H."/>
            <person name="Daviaud C."/>
            <person name="Alamery S."/>
            <person name="Jabbari K."/>
            <person name="Zhao M."/>
            <person name="Edger P.P."/>
            <person name="Chelaifa H."/>
            <person name="Tack D."/>
            <person name="Lassalle G."/>
            <person name="Mestiri I."/>
            <person name="Schnel N."/>
            <person name="Le Paslier M.C."/>
            <person name="Fan G."/>
            <person name="Renault V."/>
            <person name="Bayer P.E."/>
            <person name="Golicz A.A."/>
            <person name="Manoli S."/>
            <person name="Lee T.H."/>
            <person name="Thi V.H."/>
            <person name="Chalabi S."/>
            <person name="Hu Q."/>
            <person name="Fan C."/>
            <person name="Tollenaere R."/>
            <person name="Lu Y."/>
            <person name="Battail C."/>
            <person name="Shen J."/>
            <person name="Sidebottom C.H."/>
            <person name="Wang X."/>
            <person name="Canaguier A."/>
            <person name="Chauveau A."/>
            <person name="Berard A."/>
            <person name="Deniot G."/>
            <person name="Guan M."/>
            <person name="Liu Z."/>
            <person name="Sun F."/>
            <person name="Lim Y.P."/>
            <person name="Lyons E."/>
            <person name="Town C.D."/>
            <person name="Bancroft I."/>
            <person name="Wang X."/>
            <person name="Meng J."/>
            <person name="Ma J."/>
            <person name="Pires J.C."/>
            <person name="King G.J."/>
            <person name="Brunel D."/>
            <person name="Delourme R."/>
            <person name="Renard M."/>
            <person name="Aury J.M."/>
            <person name="Adams K.L."/>
            <person name="Batley J."/>
            <person name="Snowdon R.J."/>
            <person name="Tost J."/>
            <person name="Edwards D."/>
            <person name="Zhou Y."/>
            <person name="Hua W."/>
            <person name="Sharpe A.G."/>
            <person name="Paterson A.H."/>
            <person name="Guan C."/>
            <person name="Wincker P."/>
        </authorList>
    </citation>
    <scope>NUCLEOTIDE SEQUENCE [LARGE SCALE GENOMIC DNA]</scope>
    <source>
        <strain evidence="3">cv. Darmor-bzh</strain>
    </source>
</reference>
<organism evidence="2 3">
    <name type="scientific">Brassica napus</name>
    <name type="common">Rape</name>
    <dbReference type="NCBI Taxonomy" id="3708"/>
    <lineage>
        <taxon>Eukaryota</taxon>
        <taxon>Viridiplantae</taxon>
        <taxon>Streptophyta</taxon>
        <taxon>Embryophyta</taxon>
        <taxon>Tracheophyta</taxon>
        <taxon>Spermatophyta</taxon>
        <taxon>Magnoliopsida</taxon>
        <taxon>eudicotyledons</taxon>
        <taxon>Gunneridae</taxon>
        <taxon>Pentapetalae</taxon>
        <taxon>rosids</taxon>
        <taxon>malvids</taxon>
        <taxon>Brassicales</taxon>
        <taxon>Brassicaceae</taxon>
        <taxon>Brassiceae</taxon>
        <taxon>Brassica</taxon>
    </lineage>
</organism>
<reference evidence="1" key="3">
    <citation type="submission" date="2021-01" db="EMBL/GenBank/DDBJ databases">
        <authorList>
            <consortium name="Genoscope - CEA"/>
            <person name="William W."/>
        </authorList>
    </citation>
    <scope>NUCLEOTIDE SEQUENCE</scope>
</reference>
<dbReference type="Gramene" id="CDY46697">
    <property type="protein sequence ID" value="CDY46697"/>
    <property type="gene ID" value="GSBRNA2T00086002001"/>
</dbReference>
<dbReference type="Proteomes" id="UP001295469">
    <property type="component" value="Chromosome C07"/>
</dbReference>
<proteinExistence type="predicted"/>
<dbReference type="EMBL" id="LK032682">
    <property type="protein sequence ID" value="CDY46697.1"/>
    <property type="molecule type" value="Genomic_DNA"/>
</dbReference>
<dbReference type="AlphaFoldDB" id="A0A078I9A9"/>
<protein>
    <submittedName>
        <fullName evidence="1">(rape) hypothetical protein</fullName>
    </submittedName>
    <submittedName>
        <fullName evidence="2">BnaC07g42020D protein</fullName>
    </submittedName>
</protein>